<keyword evidence="6" id="KW-0560">Oxidoreductase</keyword>
<dbReference type="SUPFAM" id="SSF48264">
    <property type="entry name" value="Cytochrome P450"/>
    <property type="match status" value="1"/>
</dbReference>
<dbReference type="Proteomes" id="UP000027195">
    <property type="component" value="Unassembled WGS sequence"/>
</dbReference>
<evidence type="ECO:0000313" key="10">
    <source>
        <dbReference type="EMBL" id="KDQ06003.1"/>
    </source>
</evidence>
<dbReference type="HOGENOM" id="CLU_001570_2_3_1"/>
<keyword evidence="7 9" id="KW-0408">Iron</keyword>
<dbReference type="Pfam" id="PF00067">
    <property type="entry name" value="p450"/>
    <property type="match status" value="1"/>
</dbReference>
<keyword evidence="4 9" id="KW-0349">Heme</keyword>
<accession>A0A067LRZ2</accession>
<comment type="cofactor">
    <cofactor evidence="1 9">
        <name>heme</name>
        <dbReference type="ChEBI" id="CHEBI:30413"/>
    </cofactor>
</comment>
<dbReference type="GO" id="GO:0016705">
    <property type="term" value="F:oxidoreductase activity, acting on paired donors, with incorporation or reduction of molecular oxygen"/>
    <property type="evidence" value="ECO:0007669"/>
    <property type="project" value="InterPro"/>
</dbReference>
<evidence type="ECO:0000256" key="9">
    <source>
        <dbReference type="PIRSR" id="PIRSR602401-1"/>
    </source>
</evidence>
<dbReference type="PANTHER" id="PTHR46300:SF1">
    <property type="entry name" value="P450, PUTATIVE (EUROFUNG)-RELATED"/>
    <property type="match status" value="1"/>
</dbReference>
<sequence>MELSSISIPLALFAILFALYVHKRVYPRSSVLPLPPGPPQLPFIGNLHQFDIKYPHVFFKKVTDKYGPLACLNVVGQKIIIIGSHKVAHELLDKRSAIYSDRPPLRMANSISHGFRMAVMAYSPTLRRHRKVNHEILASVRQGSSEPVQEMETILAVKDILDSPGDFMSHIHRAMTSTMMALNYGVRFADSHSPEMAAFDKTLAYVENTIAEPTLLDAFSFLEKIPDAISPWKRHAEEFFKTDMDFYEDIMSKRENAPRNRFMEAHESWADKILNLKNLKQLSSGEEETTYLIRQLLEAAVSTTHSAALWFVFAAVTEPAFQAAAQAELDRVVGRDAMPTFNDRERLPYIQAIVNEILRWRPPAPMGLPHYCAEEDTFNGMRIPKGSIVIPNSWAMDQDPTVWDQPQAFLPSRWLCADGTIDDQKSYTCFGYGARVCQGRYVAERTIWIFVAQMLWAFNISDPSRPSGSTSPKEYVYEAVATSELLPKPTPFKARFELRDPSLRAVIDNEKARIDDELSSV</sequence>
<name>A0A067LRZ2_BOTB1</name>
<proteinExistence type="inferred from homology"/>
<dbReference type="InterPro" id="IPR002401">
    <property type="entry name" value="Cyt_P450_E_grp-I"/>
</dbReference>
<dbReference type="InterPro" id="IPR036396">
    <property type="entry name" value="Cyt_P450_sf"/>
</dbReference>
<evidence type="ECO:0000256" key="5">
    <source>
        <dbReference type="ARBA" id="ARBA00022723"/>
    </source>
</evidence>
<evidence type="ECO:0000313" key="11">
    <source>
        <dbReference type="Proteomes" id="UP000027195"/>
    </source>
</evidence>
<keyword evidence="8" id="KW-0503">Monooxygenase</keyword>
<evidence type="ECO:0000256" key="6">
    <source>
        <dbReference type="ARBA" id="ARBA00023002"/>
    </source>
</evidence>
<evidence type="ECO:0000256" key="3">
    <source>
        <dbReference type="ARBA" id="ARBA00010617"/>
    </source>
</evidence>
<dbReference type="EMBL" id="KL198163">
    <property type="protein sequence ID" value="KDQ06003.1"/>
    <property type="molecule type" value="Genomic_DNA"/>
</dbReference>
<evidence type="ECO:0008006" key="12">
    <source>
        <dbReference type="Google" id="ProtNLM"/>
    </source>
</evidence>
<evidence type="ECO:0000256" key="1">
    <source>
        <dbReference type="ARBA" id="ARBA00001971"/>
    </source>
</evidence>
<dbReference type="PANTHER" id="PTHR46300">
    <property type="entry name" value="P450, PUTATIVE (EUROFUNG)-RELATED-RELATED"/>
    <property type="match status" value="1"/>
</dbReference>
<dbReference type="GO" id="GO:0005506">
    <property type="term" value="F:iron ion binding"/>
    <property type="evidence" value="ECO:0007669"/>
    <property type="project" value="InterPro"/>
</dbReference>
<dbReference type="Gene3D" id="1.10.630.10">
    <property type="entry name" value="Cytochrome P450"/>
    <property type="match status" value="1"/>
</dbReference>
<dbReference type="InterPro" id="IPR001128">
    <property type="entry name" value="Cyt_P450"/>
</dbReference>
<dbReference type="STRING" id="930990.A0A067LRZ2"/>
<evidence type="ECO:0000256" key="2">
    <source>
        <dbReference type="ARBA" id="ARBA00005179"/>
    </source>
</evidence>
<dbReference type="GO" id="GO:0020037">
    <property type="term" value="F:heme binding"/>
    <property type="evidence" value="ECO:0007669"/>
    <property type="project" value="InterPro"/>
</dbReference>
<organism evidence="10 11">
    <name type="scientific">Botryobasidium botryosum (strain FD-172 SS1)</name>
    <dbReference type="NCBI Taxonomy" id="930990"/>
    <lineage>
        <taxon>Eukaryota</taxon>
        <taxon>Fungi</taxon>
        <taxon>Dikarya</taxon>
        <taxon>Basidiomycota</taxon>
        <taxon>Agaricomycotina</taxon>
        <taxon>Agaricomycetes</taxon>
        <taxon>Cantharellales</taxon>
        <taxon>Botryobasidiaceae</taxon>
        <taxon>Botryobasidium</taxon>
    </lineage>
</organism>
<dbReference type="OrthoDB" id="2789670at2759"/>
<dbReference type="GO" id="GO:0004497">
    <property type="term" value="F:monooxygenase activity"/>
    <property type="evidence" value="ECO:0007669"/>
    <property type="project" value="UniProtKB-KW"/>
</dbReference>
<keyword evidence="5 9" id="KW-0479">Metal-binding</keyword>
<comment type="pathway">
    <text evidence="2">Secondary metabolite biosynthesis.</text>
</comment>
<dbReference type="PRINTS" id="PR00463">
    <property type="entry name" value="EP450I"/>
</dbReference>
<comment type="similarity">
    <text evidence="3">Belongs to the cytochrome P450 family.</text>
</comment>
<evidence type="ECO:0000256" key="7">
    <source>
        <dbReference type="ARBA" id="ARBA00023004"/>
    </source>
</evidence>
<dbReference type="InParanoid" id="A0A067LRZ2"/>
<keyword evidence="11" id="KW-1185">Reference proteome</keyword>
<evidence type="ECO:0000256" key="8">
    <source>
        <dbReference type="ARBA" id="ARBA00023033"/>
    </source>
</evidence>
<reference evidence="11" key="1">
    <citation type="journal article" date="2014" name="Proc. Natl. Acad. Sci. U.S.A.">
        <title>Extensive sampling of basidiomycete genomes demonstrates inadequacy of the white-rot/brown-rot paradigm for wood decay fungi.</title>
        <authorList>
            <person name="Riley R."/>
            <person name="Salamov A.A."/>
            <person name="Brown D.W."/>
            <person name="Nagy L.G."/>
            <person name="Floudas D."/>
            <person name="Held B.W."/>
            <person name="Levasseur A."/>
            <person name="Lombard V."/>
            <person name="Morin E."/>
            <person name="Otillar R."/>
            <person name="Lindquist E.A."/>
            <person name="Sun H."/>
            <person name="LaButti K.M."/>
            <person name="Schmutz J."/>
            <person name="Jabbour D."/>
            <person name="Luo H."/>
            <person name="Baker S.E."/>
            <person name="Pisabarro A.G."/>
            <person name="Walton J.D."/>
            <person name="Blanchette R.A."/>
            <person name="Henrissat B."/>
            <person name="Martin F."/>
            <person name="Cullen D."/>
            <person name="Hibbett D.S."/>
            <person name="Grigoriev I.V."/>
        </authorList>
    </citation>
    <scope>NUCLEOTIDE SEQUENCE [LARGE SCALE GENOMIC DNA]</scope>
    <source>
        <strain evidence="11">FD-172 SS1</strain>
    </source>
</reference>
<dbReference type="CDD" id="cd11065">
    <property type="entry name" value="CYP64-like"/>
    <property type="match status" value="1"/>
</dbReference>
<dbReference type="AlphaFoldDB" id="A0A067LRZ2"/>
<gene>
    <name evidence="10" type="ORF">BOTBODRAFT_149819</name>
</gene>
<evidence type="ECO:0000256" key="4">
    <source>
        <dbReference type="ARBA" id="ARBA00022617"/>
    </source>
</evidence>
<protein>
    <recommendedName>
        <fullName evidence="12">Cytochrome P450</fullName>
    </recommendedName>
</protein>
<dbReference type="InterPro" id="IPR050364">
    <property type="entry name" value="Cytochrome_P450_fung"/>
</dbReference>
<feature type="binding site" description="axial binding residue" evidence="9">
    <location>
        <position position="437"/>
    </location>
    <ligand>
        <name>heme</name>
        <dbReference type="ChEBI" id="CHEBI:30413"/>
    </ligand>
    <ligandPart>
        <name>Fe</name>
        <dbReference type="ChEBI" id="CHEBI:18248"/>
    </ligandPart>
</feature>